<accession>A0A8R1TJH9</accession>
<reference evidence="2" key="1">
    <citation type="submission" date="2013-10" db="EMBL/GenBank/DDBJ databases">
        <title>Genome sequencing of Onchocerca volvulus.</title>
        <authorList>
            <person name="Cotton J."/>
            <person name="Tsai J."/>
            <person name="Stanley E."/>
            <person name="Tracey A."/>
            <person name="Holroyd N."/>
            <person name="Lustigman S."/>
            <person name="Berriman M."/>
        </authorList>
    </citation>
    <scope>NUCLEOTIDE SEQUENCE</scope>
</reference>
<dbReference type="EnsemblMetazoa" id="OVOC10758.1">
    <property type="protein sequence ID" value="OVOC10758.1"/>
    <property type="gene ID" value="WBGene00247567"/>
</dbReference>
<sequence length="84" mass="9743">MKCPVLSALMQHIVFFDMILKCESCWKKKCSKTKGMQELQFNSEETNGHLKFLFLQPLSAMIHLNSITDGGMWQWHGGLDRECH</sequence>
<proteinExistence type="predicted"/>
<dbReference type="EMBL" id="CMVM020000345">
    <property type="status" value="NOT_ANNOTATED_CDS"/>
    <property type="molecule type" value="Genomic_DNA"/>
</dbReference>
<protein>
    <submittedName>
        <fullName evidence="1">Uncharacterized protein</fullName>
    </submittedName>
</protein>
<reference evidence="1" key="2">
    <citation type="submission" date="2022-06" db="UniProtKB">
        <authorList>
            <consortium name="EnsemblMetazoa"/>
        </authorList>
    </citation>
    <scope>IDENTIFICATION</scope>
</reference>
<name>A0A8R1TJH9_ONCVO</name>
<dbReference type="AlphaFoldDB" id="A0A8R1TJH9"/>
<organism evidence="1 2">
    <name type="scientific">Onchocerca volvulus</name>
    <dbReference type="NCBI Taxonomy" id="6282"/>
    <lineage>
        <taxon>Eukaryota</taxon>
        <taxon>Metazoa</taxon>
        <taxon>Ecdysozoa</taxon>
        <taxon>Nematoda</taxon>
        <taxon>Chromadorea</taxon>
        <taxon>Rhabditida</taxon>
        <taxon>Spirurina</taxon>
        <taxon>Spiruromorpha</taxon>
        <taxon>Filarioidea</taxon>
        <taxon>Onchocercidae</taxon>
        <taxon>Onchocerca</taxon>
    </lineage>
</organism>
<evidence type="ECO:0000313" key="2">
    <source>
        <dbReference type="Proteomes" id="UP000024404"/>
    </source>
</evidence>
<keyword evidence="2" id="KW-1185">Reference proteome</keyword>
<dbReference type="Proteomes" id="UP000024404">
    <property type="component" value="Unassembled WGS sequence"/>
</dbReference>
<evidence type="ECO:0000313" key="1">
    <source>
        <dbReference type="EnsemblMetazoa" id="OVOC10758.1"/>
    </source>
</evidence>